<dbReference type="Proteomes" id="UP000192582">
    <property type="component" value="Unassembled WGS sequence"/>
</dbReference>
<dbReference type="OrthoDB" id="73999at2"/>
<keyword evidence="1" id="KW-0812">Transmembrane</keyword>
<feature type="transmembrane region" description="Helical" evidence="1">
    <location>
        <begin position="79"/>
        <end position="96"/>
    </location>
</feature>
<keyword evidence="1" id="KW-0472">Membrane</keyword>
<dbReference type="AlphaFoldDB" id="A0A1W1VDG5"/>
<accession>A0A1W1VDG5</accession>
<dbReference type="RefSeq" id="WP_084048665.1">
    <property type="nucleotide sequence ID" value="NZ_FWWU01000009.1"/>
</dbReference>
<gene>
    <name evidence="2" type="ORF">SAMN00790413_01123</name>
</gene>
<feature type="transmembrane region" description="Helical" evidence="1">
    <location>
        <begin position="20"/>
        <end position="44"/>
    </location>
</feature>
<organism evidence="2 3">
    <name type="scientific">Deinococcus hopiensis KR-140</name>
    <dbReference type="NCBI Taxonomy" id="695939"/>
    <lineage>
        <taxon>Bacteria</taxon>
        <taxon>Thermotogati</taxon>
        <taxon>Deinococcota</taxon>
        <taxon>Deinococci</taxon>
        <taxon>Deinococcales</taxon>
        <taxon>Deinococcaceae</taxon>
        <taxon>Deinococcus</taxon>
    </lineage>
</organism>
<dbReference type="STRING" id="695939.SAMN00790413_01123"/>
<name>A0A1W1VDG5_9DEIO</name>
<evidence type="ECO:0000313" key="3">
    <source>
        <dbReference type="Proteomes" id="UP000192582"/>
    </source>
</evidence>
<protein>
    <submittedName>
        <fullName evidence="2">Uncharacterized protein</fullName>
    </submittedName>
</protein>
<keyword evidence="3" id="KW-1185">Reference proteome</keyword>
<dbReference type="EMBL" id="FWWU01000009">
    <property type="protein sequence ID" value="SMB91422.1"/>
    <property type="molecule type" value="Genomic_DNA"/>
</dbReference>
<proteinExistence type="predicted"/>
<sequence>MPRIYGLEGAGKVDTTVRILNWLGFALLFLVTLGLAVFTLGSFANLNPGAPLWLRSVGTLETLLTGQAGLSQTVGFSRALGLTVLTSLLAALTAYVKPRS</sequence>
<evidence type="ECO:0000256" key="1">
    <source>
        <dbReference type="SAM" id="Phobius"/>
    </source>
</evidence>
<evidence type="ECO:0000313" key="2">
    <source>
        <dbReference type="EMBL" id="SMB91422.1"/>
    </source>
</evidence>
<reference evidence="2 3" key="1">
    <citation type="submission" date="2017-04" db="EMBL/GenBank/DDBJ databases">
        <authorList>
            <person name="Afonso C.L."/>
            <person name="Miller P.J."/>
            <person name="Scott M.A."/>
            <person name="Spackman E."/>
            <person name="Goraichik I."/>
            <person name="Dimitrov K.M."/>
            <person name="Suarez D.L."/>
            <person name="Swayne D.E."/>
        </authorList>
    </citation>
    <scope>NUCLEOTIDE SEQUENCE [LARGE SCALE GENOMIC DNA]</scope>
    <source>
        <strain evidence="2 3">KR-140</strain>
    </source>
</reference>
<keyword evidence="1" id="KW-1133">Transmembrane helix</keyword>